<dbReference type="PROSITE" id="PS50112">
    <property type="entry name" value="PAS"/>
    <property type="match status" value="1"/>
</dbReference>
<reference evidence="8 9" key="1">
    <citation type="journal article" date="2019" name="Nat. Commun.">
        <title>A new type of DNA phosphorothioation-based antiviral system in archaea.</title>
        <authorList>
            <person name="Xiong L."/>
            <person name="Liu S."/>
            <person name="Chen S."/>
            <person name="Xiao Y."/>
            <person name="Zhu B."/>
            <person name="Gao Y."/>
            <person name="Zhang Y."/>
            <person name="Chen B."/>
            <person name="Luo J."/>
            <person name="Deng Z."/>
            <person name="Chen X."/>
            <person name="Wang L."/>
            <person name="Chen S."/>
        </authorList>
    </citation>
    <scope>NUCLEOTIDE SEQUENCE [LARGE SCALE GENOMIC DNA]</scope>
    <source>
        <strain evidence="8 9">JCM 10635</strain>
        <plasmid evidence="8 9">unnamed2</plasmid>
    </source>
</reference>
<dbReference type="Gene3D" id="3.30.450.20">
    <property type="entry name" value="PAS domain"/>
    <property type="match status" value="2"/>
</dbReference>
<dbReference type="GeneID" id="39853537"/>
<proteinExistence type="predicted"/>
<gene>
    <name evidence="8" type="ORF">DV706_19855</name>
</gene>
<evidence type="ECO:0000256" key="1">
    <source>
        <dbReference type="ARBA" id="ARBA00022679"/>
    </source>
</evidence>
<geneLocation type="plasmid" evidence="8">
    <name>unnamed2</name>
</geneLocation>
<evidence type="ECO:0000256" key="3">
    <source>
        <dbReference type="ARBA" id="ARBA00023015"/>
    </source>
</evidence>
<dbReference type="SMART" id="SM00091">
    <property type="entry name" value="PAS"/>
    <property type="match status" value="3"/>
</dbReference>
<dbReference type="GO" id="GO:0016301">
    <property type="term" value="F:kinase activity"/>
    <property type="evidence" value="ECO:0007669"/>
    <property type="project" value="UniProtKB-KW"/>
</dbReference>
<dbReference type="AlphaFoldDB" id="A0A4D6HU63"/>
<protein>
    <submittedName>
        <fullName evidence="8">PAS domain S-box protein</fullName>
    </submittedName>
</protein>
<dbReference type="PANTHER" id="PTHR34236">
    <property type="entry name" value="DIMETHYL SULFOXIDE REDUCTASE TRANSCRIPTIONAL ACTIVATOR"/>
    <property type="match status" value="1"/>
</dbReference>
<dbReference type="SUPFAM" id="SSF55781">
    <property type="entry name" value="GAF domain-like"/>
    <property type="match status" value="1"/>
</dbReference>
<dbReference type="Pfam" id="PF08447">
    <property type="entry name" value="PAS_3"/>
    <property type="match status" value="1"/>
</dbReference>
<dbReference type="Pfam" id="PF13185">
    <property type="entry name" value="GAF_2"/>
    <property type="match status" value="1"/>
</dbReference>
<evidence type="ECO:0000259" key="6">
    <source>
        <dbReference type="PROSITE" id="PS50110"/>
    </source>
</evidence>
<dbReference type="Pfam" id="PF04967">
    <property type="entry name" value="HTH_10"/>
    <property type="match status" value="1"/>
</dbReference>
<organism evidence="8 9">
    <name type="scientific">Natronorubrum bangense</name>
    <dbReference type="NCBI Taxonomy" id="61858"/>
    <lineage>
        <taxon>Archaea</taxon>
        <taxon>Methanobacteriati</taxon>
        <taxon>Methanobacteriota</taxon>
        <taxon>Stenosarchaea group</taxon>
        <taxon>Halobacteria</taxon>
        <taxon>Halobacteriales</taxon>
        <taxon>Natrialbaceae</taxon>
        <taxon>Natronorubrum</taxon>
    </lineage>
</organism>
<evidence type="ECO:0000256" key="4">
    <source>
        <dbReference type="ARBA" id="ARBA00023163"/>
    </source>
</evidence>
<dbReference type="Gene3D" id="3.30.450.40">
    <property type="match status" value="1"/>
</dbReference>
<evidence type="ECO:0000259" key="7">
    <source>
        <dbReference type="PROSITE" id="PS50112"/>
    </source>
</evidence>
<dbReference type="SUPFAM" id="SSF55785">
    <property type="entry name" value="PYP-like sensor domain (PAS domain)"/>
    <property type="match status" value="1"/>
</dbReference>
<evidence type="ECO:0000313" key="8">
    <source>
        <dbReference type="EMBL" id="QCC56796.1"/>
    </source>
</evidence>
<keyword evidence="4" id="KW-0804">Transcription</keyword>
<keyword evidence="3" id="KW-0805">Transcription regulation</keyword>
<dbReference type="Pfam" id="PF15915">
    <property type="entry name" value="BAT"/>
    <property type="match status" value="1"/>
</dbReference>
<keyword evidence="8" id="KW-0614">Plasmid</keyword>
<dbReference type="PROSITE" id="PS50110">
    <property type="entry name" value="RESPONSE_REGULATORY"/>
    <property type="match status" value="1"/>
</dbReference>
<keyword evidence="1" id="KW-0808">Transferase</keyword>
<dbReference type="RefSeq" id="WP_006067298.1">
    <property type="nucleotide sequence ID" value="NZ_CP031307.1"/>
</dbReference>
<dbReference type="Proteomes" id="UP000296822">
    <property type="component" value="Plasmid unnamed2"/>
</dbReference>
<dbReference type="InterPro" id="IPR003018">
    <property type="entry name" value="GAF"/>
</dbReference>
<dbReference type="InterPro" id="IPR000014">
    <property type="entry name" value="PAS"/>
</dbReference>
<feature type="domain" description="PAS" evidence="7">
    <location>
        <begin position="151"/>
        <end position="221"/>
    </location>
</feature>
<evidence type="ECO:0000256" key="5">
    <source>
        <dbReference type="PROSITE-ProRule" id="PRU00169"/>
    </source>
</evidence>
<evidence type="ECO:0000256" key="2">
    <source>
        <dbReference type="ARBA" id="ARBA00022777"/>
    </source>
</evidence>
<dbReference type="KEGG" id="nbg:DV706_19855"/>
<dbReference type="GO" id="GO:0000160">
    <property type="term" value="P:phosphorelay signal transduction system"/>
    <property type="evidence" value="ECO:0007669"/>
    <property type="project" value="InterPro"/>
</dbReference>
<dbReference type="InterPro" id="IPR035965">
    <property type="entry name" value="PAS-like_dom_sf"/>
</dbReference>
<dbReference type="InterPro" id="IPR029016">
    <property type="entry name" value="GAF-like_dom_sf"/>
</dbReference>
<dbReference type="NCBIfam" id="TIGR00229">
    <property type="entry name" value="sensory_box"/>
    <property type="match status" value="1"/>
</dbReference>
<dbReference type="CDD" id="cd00130">
    <property type="entry name" value="PAS"/>
    <property type="match status" value="1"/>
</dbReference>
<dbReference type="InterPro" id="IPR001789">
    <property type="entry name" value="Sig_transdc_resp-reg_receiver"/>
</dbReference>
<dbReference type="InterPro" id="IPR007050">
    <property type="entry name" value="HTH_bacterioopsin"/>
</dbReference>
<dbReference type="PANTHER" id="PTHR34236:SF1">
    <property type="entry name" value="DIMETHYL SULFOXIDE REDUCTASE TRANSCRIPTIONAL ACTIVATOR"/>
    <property type="match status" value="1"/>
</dbReference>
<sequence>MLPTVATGGGHPVSDGAATAVGDVLRVLVVGDSRSIDAAMEALSSQLASISLVRERTLSNAVDRLGQLEIHCVVCPLEPTEADPSTLEALQDQAGSVPIVAVADSETVDEAQLERALEAGAIDVIESDTPRPLVATRVRNAAERFRLESGSDQYSQSLLERSDALVWVLDETAAIEYASAAVESRLGYTPDELERTPLSQLVHPDDQELVDDCLERVSAAAFGATERVSVRIGHADGTWHAYELTVANRFADPLVDGLVLTLSAVPVADSADGVRTALDRLEEPFFTLGPQWELRYANEAAAQLFVSEGTPAQGTVVWDLLDDSVRSQFYERVLEAKTTNTTVEFEIAPPPLETQLAVAVYPSEDGVTVSARESPDSESVAVDRERFDLLESVVDALEDGLIVLEGSTIRFANATLFDLAAGEPLVGRAIETVFDDDLAAAVRERAQSPVVRWMDPVSGSLVVGAARRPVDVFVTPLSGDQTLCVVRDSRRSPATVLSTLQQAITTMRDAEDRTAVFESAVEAAVACSEADLAGWYLTEPDVLRPAAIAVRDDTEPVELPPIERAGIDLLERLETETDGEGIVFDRSELEPVLSRAGIRADRVLAILVADHGLLLATSTDPMAFDALEQTPVEIVSRAATTALESLEREATVQRQHGSLERLESAADRCRQLHAFERTLLASDSREELEQQLCEALVSLEFDDPLGSIDLAWVGDVATGSERITPSAWAGRNGELLESVSIPMDSDVEPAHPTVTAAETLEPVVVDDLESGPIDQAWRRRALEDGFRSVLSVPLVTEEFCYGTLTLYADQPSTFDADLQQLCTHLAAVASATIASIERKRALLADRVTELEVVLRDDTETLSTIAHRLQRRLDVQAVIPRSSGGSTVFCTIPDIREEAIDTAVESVAAVDSVRFIGDRVDDSLVELVLAESSVAETLADHGGVLQSVTPVDDRTRLVIALSSTVDVRSFVQMLERTHPGTELLARRERDRSDRPARAFDAELRSRLSERQFRTLETAYYGGFFDWPRESTGEEIADSLGVSQPTFSRHLRLAQQKLFELLFDERTPERSE</sequence>
<dbReference type="InterPro" id="IPR031803">
    <property type="entry name" value="BAT_GAF/HTH-assoc"/>
</dbReference>
<name>A0A4D6HU63_9EURY</name>
<dbReference type="EMBL" id="CP031307">
    <property type="protein sequence ID" value="QCC56796.1"/>
    <property type="molecule type" value="Genomic_DNA"/>
</dbReference>
<accession>A0A4D6HU63</accession>
<keyword evidence="2" id="KW-0418">Kinase</keyword>
<dbReference type="SUPFAM" id="SSF52172">
    <property type="entry name" value="CheY-like"/>
    <property type="match status" value="1"/>
</dbReference>
<dbReference type="InterPro" id="IPR013655">
    <property type="entry name" value="PAS_fold_3"/>
</dbReference>
<evidence type="ECO:0000313" key="9">
    <source>
        <dbReference type="Proteomes" id="UP000296822"/>
    </source>
</evidence>
<dbReference type="Gene3D" id="3.40.50.2300">
    <property type="match status" value="1"/>
</dbReference>
<dbReference type="InterPro" id="IPR011006">
    <property type="entry name" value="CheY-like_superfamily"/>
</dbReference>
<feature type="domain" description="Response regulatory" evidence="6">
    <location>
        <begin position="26"/>
        <end position="142"/>
    </location>
</feature>
<comment type="caution">
    <text evidence="5">Lacks conserved residue(s) required for the propagation of feature annotation.</text>
</comment>